<protein>
    <submittedName>
        <fullName evidence="5">Aminotransferase class I/II-fold pyridoxal phosphate-dependent enzyme</fullName>
    </submittedName>
</protein>
<dbReference type="PANTHER" id="PTHR30244">
    <property type="entry name" value="TRANSAMINASE"/>
    <property type="match status" value="1"/>
</dbReference>
<keyword evidence="3 4" id="KW-0663">Pyridoxal phosphate</keyword>
<comment type="similarity">
    <text evidence="1 4">Belongs to the DegT/DnrJ/EryC1 family.</text>
</comment>
<sequence>MNKEKIWLSSPHMGRTELEYINAAFDDNWIAPLGPNVNGFEEDIKSYLNSNGSGKIEVAALSSGTAALHLALILLGVQRGDEVICQSMTFAASANPIMYLGATPVFVDSERATLNICPKQLELAIQDRISQGKKPKAIIAVHLYGTPYKVDEIAEISAKYDIPVVEDSAEALGSTYKGRNCGTFGKYSILSFNGNKIITSSGGGALVTRSLEEKQKAVFLATQARDDAPHYQHSQVGYNYRLSNISAGIGRGQMEVLIERVAARREMFHFYVNLFDSIEGVEVHKEPTNDFYSNHWLTVIEVEESKTNGISREDLRLSLEAENIESRPLWKPMHMQPVFEGYPFYGTGLAEDIFKKGLCLPSGSNLSDNDRDRIKNAILDCLKK</sequence>
<evidence type="ECO:0000256" key="4">
    <source>
        <dbReference type="RuleBase" id="RU004508"/>
    </source>
</evidence>
<name>A0A550I296_9FLAO</name>
<keyword evidence="5" id="KW-0808">Transferase</keyword>
<dbReference type="GO" id="GO:0030170">
    <property type="term" value="F:pyridoxal phosphate binding"/>
    <property type="evidence" value="ECO:0007669"/>
    <property type="project" value="TreeGrafter"/>
</dbReference>
<dbReference type="CDD" id="cd00616">
    <property type="entry name" value="AHBA_syn"/>
    <property type="match status" value="1"/>
</dbReference>
<keyword evidence="6" id="KW-1185">Reference proteome</keyword>
<dbReference type="InterPro" id="IPR015421">
    <property type="entry name" value="PyrdxlP-dep_Trfase_major"/>
</dbReference>
<dbReference type="RefSeq" id="WP_143410390.1">
    <property type="nucleotide sequence ID" value="NZ_VHSF01000002.1"/>
</dbReference>
<gene>
    <name evidence="5" type="ORF">FGM01_06725</name>
</gene>
<evidence type="ECO:0000313" key="6">
    <source>
        <dbReference type="Proteomes" id="UP000315131"/>
    </source>
</evidence>
<dbReference type="InterPro" id="IPR015422">
    <property type="entry name" value="PyrdxlP-dep_Trfase_small"/>
</dbReference>
<dbReference type="PIRSF" id="PIRSF000390">
    <property type="entry name" value="PLP_StrS"/>
    <property type="match status" value="1"/>
</dbReference>
<dbReference type="InterPro" id="IPR015424">
    <property type="entry name" value="PyrdxlP-dep_Trfase"/>
</dbReference>
<dbReference type="AlphaFoldDB" id="A0A550I296"/>
<feature type="modified residue" description="N6-(pyridoxal phosphate)lysine" evidence="3">
    <location>
        <position position="196"/>
    </location>
</feature>
<accession>A0A550I296</accession>
<evidence type="ECO:0000256" key="1">
    <source>
        <dbReference type="ARBA" id="ARBA00037999"/>
    </source>
</evidence>
<dbReference type="OrthoDB" id="9810913at2"/>
<dbReference type="GO" id="GO:0008483">
    <property type="term" value="F:transaminase activity"/>
    <property type="evidence" value="ECO:0007669"/>
    <property type="project" value="UniProtKB-KW"/>
</dbReference>
<evidence type="ECO:0000256" key="2">
    <source>
        <dbReference type="PIRSR" id="PIRSR000390-1"/>
    </source>
</evidence>
<dbReference type="Gene3D" id="3.90.1150.10">
    <property type="entry name" value="Aspartate Aminotransferase, domain 1"/>
    <property type="match status" value="1"/>
</dbReference>
<organism evidence="5 6">
    <name type="scientific">Christiangramia sabulilitoris</name>
    <dbReference type="NCBI Taxonomy" id="2583991"/>
    <lineage>
        <taxon>Bacteria</taxon>
        <taxon>Pseudomonadati</taxon>
        <taxon>Bacteroidota</taxon>
        <taxon>Flavobacteriia</taxon>
        <taxon>Flavobacteriales</taxon>
        <taxon>Flavobacteriaceae</taxon>
        <taxon>Christiangramia</taxon>
    </lineage>
</organism>
<feature type="active site" description="Proton acceptor" evidence="2">
    <location>
        <position position="196"/>
    </location>
</feature>
<proteinExistence type="inferred from homology"/>
<keyword evidence="5" id="KW-0032">Aminotransferase</keyword>
<dbReference type="PANTHER" id="PTHR30244:SF34">
    <property type="entry name" value="DTDP-4-AMINO-4,6-DIDEOXYGALACTOSE TRANSAMINASE"/>
    <property type="match status" value="1"/>
</dbReference>
<reference evidence="5 6" key="1">
    <citation type="submission" date="2019-06" db="EMBL/GenBank/DDBJ databases">
        <title>Gramella sabulilitoris sp. nov., isolated from a marine sand.</title>
        <authorList>
            <person name="Yoon J.-H."/>
        </authorList>
    </citation>
    <scope>NUCLEOTIDE SEQUENCE [LARGE SCALE GENOMIC DNA]</scope>
    <source>
        <strain evidence="5 6">HSMS-1</strain>
    </source>
</reference>
<dbReference type="Proteomes" id="UP000315131">
    <property type="component" value="Unassembled WGS sequence"/>
</dbReference>
<evidence type="ECO:0000256" key="3">
    <source>
        <dbReference type="PIRSR" id="PIRSR000390-2"/>
    </source>
</evidence>
<dbReference type="GO" id="GO:0000271">
    <property type="term" value="P:polysaccharide biosynthetic process"/>
    <property type="evidence" value="ECO:0007669"/>
    <property type="project" value="TreeGrafter"/>
</dbReference>
<dbReference type="EMBL" id="VHSF01000002">
    <property type="protein sequence ID" value="TRO65096.1"/>
    <property type="molecule type" value="Genomic_DNA"/>
</dbReference>
<dbReference type="SUPFAM" id="SSF53383">
    <property type="entry name" value="PLP-dependent transferases"/>
    <property type="match status" value="1"/>
</dbReference>
<comment type="caution">
    <text evidence="5">The sequence shown here is derived from an EMBL/GenBank/DDBJ whole genome shotgun (WGS) entry which is preliminary data.</text>
</comment>
<evidence type="ECO:0000313" key="5">
    <source>
        <dbReference type="EMBL" id="TRO65096.1"/>
    </source>
</evidence>
<dbReference type="InterPro" id="IPR000653">
    <property type="entry name" value="DegT/StrS_aminotransferase"/>
</dbReference>
<dbReference type="Gene3D" id="3.40.640.10">
    <property type="entry name" value="Type I PLP-dependent aspartate aminotransferase-like (Major domain)"/>
    <property type="match status" value="1"/>
</dbReference>
<dbReference type="Pfam" id="PF01041">
    <property type="entry name" value="DegT_DnrJ_EryC1"/>
    <property type="match status" value="1"/>
</dbReference>